<dbReference type="Gene3D" id="3.90.320.10">
    <property type="match status" value="1"/>
</dbReference>
<name>A0A7K3S1K1_9ACTN</name>
<organism evidence="5 6">
    <name type="scientific">Streptomyces parvus</name>
    <dbReference type="NCBI Taxonomy" id="66428"/>
    <lineage>
        <taxon>Bacteria</taxon>
        <taxon>Bacillati</taxon>
        <taxon>Actinomycetota</taxon>
        <taxon>Actinomycetes</taxon>
        <taxon>Kitasatosporales</taxon>
        <taxon>Streptomycetaceae</taxon>
        <taxon>Streptomyces</taxon>
    </lineage>
</organism>
<sequence>MSVVENQPRSVSQTQQYEQCGWRWYLQRVARVRPRPAAWSFHGTAFHSAAEAWERSSRTLAADEVTELFHDEYTSKVNEALAEQPDTDVWMSAGRYTGGEDIERRYHLGMEQTAAYVQWSKAARPALWTEPNEQEPALELSFMVELGGVPVRGFIDQALDEGDGSVRVRDLKTGTMKSKFQLQTYSVAVRKLWGVAVNKADWYLARDGRLSRPLKVGEVSEDEIGQRFADMDAAVKRGDFPANPGFDCRFCDVSHACVFFSTKT</sequence>
<comment type="caution">
    <text evidence="5">The sequence shown here is derived from an EMBL/GenBank/DDBJ whole genome shotgun (WGS) entry which is preliminary data.</text>
</comment>
<protein>
    <submittedName>
        <fullName evidence="5">PD-(D/E)XK nuclease family protein</fullName>
    </submittedName>
</protein>
<dbReference type="InterPro" id="IPR011604">
    <property type="entry name" value="PDDEXK-like_dom_sf"/>
</dbReference>
<keyword evidence="1" id="KW-0227">DNA damage</keyword>
<feature type="domain" description="PD-(D/E)XK endonuclease-like" evidence="4">
    <location>
        <begin position="10"/>
        <end position="257"/>
    </location>
</feature>
<reference evidence="5 6" key="1">
    <citation type="submission" date="2020-01" db="EMBL/GenBank/DDBJ databases">
        <title>Insect and environment-associated Actinomycetes.</title>
        <authorList>
            <person name="Currrie C."/>
            <person name="Chevrette M."/>
            <person name="Carlson C."/>
            <person name="Stubbendieck R."/>
            <person name="Wendt-Pienkowski E."/>
        </authorList>
    </citation>
    <scope>NUCLEOTIDE SEQUENCE [LARGE SCALE GENOMIC DNA]</scope>
    <source>
        <strain evidence="5 6">SID7590</strain>
    </source>
</reference>
<evidence type="ECO:0000256" key="3">
    <source>
        <dbReference type="ARBA" id="ARBA00023204"/>
    </source>
</evidence>
<dbReference type="GO" id="GO:0006281">
    <property type="term" value="P:DNA repair"/>
    <property type="evidence" value="ECO:0007669"/>
    <property type="project" value="UniProtKB-KW"/>
</dbReference>
<proteinExistence type="predicted"/>
<evidence type="ECO:0000313" key="6">
    <source>
        <dbReference type="Proteomes" id="UP000469670"/>
    </source>
</evidence>
<evidence type="ECO:0000256" key="1">
    <source>
        <dbReference type="ARBA" id="ARBA00022763"/>
    </source>
</evidence>
<keyword evidence="2" id="KW-0067">ATP-binding</keyword>
<keyword evidence="2" id="KW-0547">Nucleotide-binding</keyword>
<dbReference type="EMBL" id="JAAGMP010001046">
    <property type="protein sequence ID" value="NEC21163.1"/>
    <property type="molecule type" value="Genomic_DNA"/>
</dbReference>
<accession>A0A7K3S1K1</accession>
<evidence type="ECO:0000313" key="5">
    <source>
        <dbReference type="EMBL" id="NEC21163.1"/>
    </source>
</evidence>
<keyword evidence="3" id="KW-0234">DNA repair</keyword>
<dbReference type="AlphaFoldDB" id="A0A7K3S1K1"/>
<dbReference type="GO" id="GO:0004386">
    <property type="term" value="F:helicase activity"/>
    <property type="evidence" value="ECO:0007669"/>
    <property type="project" value="UniProtKB-KW"/>
</dbReference>
<gene>
    <name evidence="5" type="ORF">G3I50_23385</name>
</gene>
<dbReference type="Proteomes" id="UP000469670">
    <property type="component" value="Unassembled WGS sequence"/>
</dbReference>
<dbReference type="InterPro" id="IPR038726">
    <property type="entry name" value="PDDEXK_AddAB-type"/>
</dbReference>
<dbReference type="Pfam" id="PF12705">
    <property type="entry name" value="PDDEXK_1"/>
    <property type="match status" value="1"/>
</dbReference>
<evidence type="ECO:0000256" key="2">
    <source>
        <dbReference type="ARBA" id="ARBA00022806"/>
    </source>
</evidence>
<keyword evidence="2" id="KW-0378">Hydrolase</keyword>
<keyword evidence="2" id="KW-0347">Helicase</keyword>
<evidence type="ECO:0000259" key="4">
    <source>
        <dbReference type="Pfam" id="PF12705"/>
    </source>
</evidence>